<gene>
    <name evidence="1" type="ORF">ACJDU8_07360</name>
</gene>
<reference evidence="1 2" key="1">
    <citation type="submission" date="2024-11" db="EMBL/GenBank/DDBJ databases">
        <authorList>
            <person name="Heng Y.C."/>
            <person name="Lim A.C.H."/>
            <person name="Lee J.K.Y."/>
            <person name="Kittelmann S."/>
        </authorList>
    </citation>
    <scope>NUCLEOTIDE SEQUENCE [LARGE SCALE GENOMIC DNA]</scope>
    <source>
        <strain evidence="1 2">WILCCON 0269</strain>
    </source>
</reference>
<name>A0ABW8SJG0_9CLOT</name>
<dbReference type="EMBL" id="JBJHZX010000008">
    <property type="protein sequence ID" value="MFL0195383.1"/>
    <property type="molecule type" value="Genomic_DNA"/>
</dbReference>
<protein>
    <submittedName>
        <fullName evidence="1">Uncharacterized protein</fullName>
    </submittedName>
</protein>
<evidence type="ECO:0000313" key="1">
    <source>
        <dbReference type="EMBL" id="MFL0195383.1"/>
    </source>
</evidence>
<dbReference type="Proteomes" id="UP001623660">
    <property type="component" value="Unassembled WGS sequence"/>
</dbReference>
<comment type="caution">
    <text evidence="1">The sequence shown here is derived from an EMBL/GenBank/DDBJ whole genome shotgun (WGS) entry which is preliminary data.</text>
</comment>
<accession>A0ABW8SJG0</accession>
<organism evidence="1 2">
    <name type="scientific">Candidatus Clostridium eludens</name>
    <dbReference type="NCBI Taxonomy" id="3381663"/>
    <lineage>
        <taxon>Bacteria</taxon>
        <taxon>Bacillati</taxon>
        <taxon>Bacillota</taxon>
        <taxon>Clostridia</taxon>
        <taxon>Eubacteriales</taxon>
        <taxon>Clostridiaceae</taxon>
        <taxon>Clostridium</taxon>
    </lineage>
</organism>
<dbReference type="RefSeq" id="WP_406791501.1">
    <property type="nucleotide sequence ID" value="NZ_JBJHZX010000008.1"/>
</dbReference>
<keyword evidence="2" id="KW-1185">Reference proteome</keyword>
<sequence length="81" mass="9462">MPSLHIYKQNKIENKGEAYDLKIYNKLGKTMEYTVTAFGEHKGENRGIFYGKMLEKKFDSKDSEGNREDALKYEEYLTNNG</sequence>
<proteinExistence type="predicted"/>
<evidence type="ECO:0000313" key="2">
    <source>
        <dbReference type="Proteomes" id="UP001623660"/>
    </source>
</evidence>